<reference evidence="2 3" key="1">
    <citation type="journal article" date="2012" name="J. Bacteriol.">
        <title>Complete genome sequence of a thermophilic methanogen, Methanocella conradii HZ254, isolated from Chinese rice field soil.</title>
        <authorList>
            <person name="Lu Z."/>
            <person name="Lu Y."/>
        </authorList>
    </citation>
    <scope>NUCLEOTIDE SEQUENCE [LARGE SCALE GENOMIC DNA]</scope>
    <source>
        <strain evidence="3">DSM 24694 / JCM 17849 / CGMCC 1.5162 / HZ254</strain>
    </source>
</reference>
<evidence type="ECO:0000313" key="3">
    <source>
        <dbReference type="Proteomes" id="UP000005233"/>
    </source>
</evidence>
<dbReference type="Proteomes" id="UP000005233">
    <property type="component" value="Chromosome"/>
</dbReference>
<keyword evidence="3" id="KW-1185">Reference proteome</keyword>
<dbReference type="RefSeq" id="WP_014406477.1">
    <property type="nucleotide sequence ID" value="NC_017034.1"/>
</dbReference>
<evidence type="ECO:0000256" key="1">
    <source>
        <dbReference type="SAM" id="MobiDB-lite"/>
    </source>
</evidence>
<dbReference type="HOGENOM" id="CLU_2695763_0_0_2"/>
<protein>
    <submittedName>
        <fullName evidence="2">Uncharacterized protein</fullName>
    </submittedName>
</protein>
<name>H8I4Q1_METCZ</name>
<evidence type="ECO:0000313" key="2">
    <source>
        <dbReference type="EMBL" id="AFD00646.1"/>
    </source>
</evidence>
<dbReference type="KEGG" id="mez:Mtc_1906"/>
<organism evidence="2 3">
    <name type="scientific">Methanocella conradii (strain DSM 24694 / JCM 17849 / CGMCC 1.5162 / HZ254)</name>
    <dbReference type="NCBI Taxonomy" id="1041930"/>
    <lineage>
        <taxon>Archaea</taxon>
        <taxon>Methanobacteriati</taxon>
        <taxon>Methanobacteriota</taxon>
        <taxon>Stenosarchaea group</taxon>
        <taxon>Methanomicrobia</taxon>
        <taxon>Methanocellales</taxon>
        <taxon>Methanocellaceae</taxon>
        <taxon>Methanocella</taxon>
    </lineage>
</organism>
<feature type="compositionally biased region" description="Basic and acidic residues" evidence="1">
    <location>
        <begin position="14"/>
        <end position="25"/>
    </location>
</feature>
<dbReference type="AlphaFoldDB" id="H8I4Q1"/>
<dbReference type="eggNOG" id="arCOG11654">
    <property type="taxonomic scope" value="Archaea"/>
</dbReference>
<proteinExistence type="predicted"/>
<gene>
    <name evidence="2" type="ordered locus">Mtc_1906</name>
</gene>
<dbReference type="EMBL" id="CP003243">
    <property type="protein sequence ID" value="AFD00646.1"/>
    <property type="molecule type" value="Genomic_DNA"/>
</dbReference>
<dbReference type="GeneID" id="11972054"/>
<dbReference type="OrthoDB" id="380365at2157"/>
<accession>H8I4Q1</accession>
<feature type="region of interest" description="Disordered" evidence="1">
    <location>
        <begin position="1"/>
        <end position="25"/>
    </location>
</feature>
<sequence>MPKRMGSPFTSADRLYREDRTKSENRKRFERWVDLLVRAGKLGADWREDLEVDLKAKWVDGKSKESPVKKKAK</sequence>